<reference evidence="2" key="2">
    <citation type="submission" date="2013-05" db="EMBL/GenBank/DDBJ databases">
        <authorList>
            <person name="Carter J.-M."/>
            <person name="Baker S.C."/>
            <person name="Pink R."/>
            <person name="Carter D.R.F."/>
            <person name="Collins A."/>
            <person name="Tomlin J."/>
            <person name="Gibbs M."/>
            <person name="Breuker C.J."/>
        </authorList>
    </citation>
    <scope>NUCLEOTIDE SEQUENCE</scope>
    <source>
        <tissue evidence="2">Ovary</tissue>
    </source>
</reference>
<proteinExistence type="predicted"/>
<feature type="compositionally biased region" description="Low complexity" evidence="1">
    <location>
        <begin position="40"/>
        <end position="65"/>
    </location>
</feature>
<sequence length="74" mass="7784">MFDPTRAQMNYPGVYPTPDQMYLDVAHLVPPTLPTVPTMPSVPTTHNIPAVSTVSSTSVAPKAATGSTSKVSLD</sequence>
<organism evidence="2">
    <name type="scientific">Pararge aegeria</name>
    <name type="common">speckled wood butterfly</name>
    <dbReference type="NCBI Taxonomy" id="116150"/>
    <lineage>
        <taxon>Eukaryota</taxon>
        <taxon>Metazoa</taxon>
        <taxon>Ecdysozoa</taxon>
        <taxon>Arthropoda</taxon>
        <taxon>Hexapoda</taxon>
        <taxon>Insecta</taxon>
        <taxon>Pterygota</taxon>
        <taxon>Neoptera</taxon>
        <taxon>Endopterygota</taxon>
        <taxon>Lepidoptera</taxon>
        <taxon>Glossata</taxon>
        <taxon>Ditrysia</taxon>
        <taxon>Papilionoidea</taxon>
        <taxon>Nymphalidae</taxon>
        <taxon>Satyrinae</taxon>
        <taxon>Satyrini</taxon>
        <taxon>Parargina</taxon>
        <taxon>Pararge</taxon>
    </lineage>
</organism>
<accession>S4PAX2</accession>
<dbReference type="AlphaFoldDB" id="S4PAX2"/>
<evidence type="ECO:0000256" key="1">
    <source>
        <dbReference type="SAM" id="MobiDB-lite"/>
    </source>
</evidence>
<evidence type="ECO:0000313" key="2">
    <source>
        <dbReference type="EMBL" id="JAA89486.1"/>
    </source>
</evidence>
<feature type="region of interest" description="Disordered" evidence="1">
    <location>
        <begin position="40"/>
        <end position="74"/>
    </location>
</feature>
<reference evidence="2" key="1">
    <citation type="journal article" date="2013" name="BMC Genomics">
        <title>Unscrambling butterfly oogenesis.</title>
        <authorList>
            <person name="Carter J.M."/>
            <person name="Baker S.C."/>
            <person name="Pink R."/>
            <person name="Carter D.R."/>
            <person name="Collins A."/>
            <person name="Tomlin J."/>
            <person name="Gibbs M."/>
            <person name="Breuker C.J."/>
        </authorList>
    </citation>
    <scope>NUCLEOTIDE SEQUENCE</scope>
    <source>
        <tissue evidence="2">Ovary</tissue>
    </source>
</reference>
<protein>
    <submittedName>
        <fullName evidence="2">Uncharacterized protein</fullName>
    </submittedName>
</protein>
<dbReference type="EMBL" id="GAIX01003074">
    <property type="protein sequence ID" value="JAA89486.1"/>
    <property type="molecule type" value="Transcribed_RNA"/>
</dbReference>
<name>S4PAX2_9NEOP</name>
<feature type="non-terminal residue" evidence="2">
    <location>
        <position position="74"/>
    </location>
</feature>